<accession>A0A9Q1R191</accession>
<evidence type="ECO:0000256" key="1">
    <source>
        <dbReference type="SAM" id="Phobius"/>
    </source>
</evidence>
<comment type="caution">
    <text evidence="2">The sequence shown here is derived from an EMBL/GenBank/DDBJ whole genome shotgun (WGS) entry which is preliminary data.</text>
</comment>
<keyword evidence="1" id="KW-0812">Transmembrane</keyword>
<keyword evidence="1" id="KW-1133">Transmembrane helix</keyword>
<gene>
    <name evidence="2" type="ORF">K7X08_007088</name>
</gene>
<dbReference type="AlphaFoldDB" id="A0A9Q1R191"/>
<reference evidence="3" key="1">
    <citation type="journal article" date="2023" name="Proc. Natl. Acad. Sci. U.S.A.">
        <title>Genomic and structural basis for evolution of tropane alkaloid biosynthesis.</title>
        <authorList>
            <person name="Wanga Y.-J."/>
            <person name="Taina T."/>
            <person name="Yua J.-Y."/>
            <person name="Lia J."/>
            <person name="Xua B."/>
            <person name="Chenc J."/>
            <person name="D'Auriad J.C."/>
            <person name="Huanga J.-P."/>
            <person name="Huanga S.-X."/>
        </authorList>
    </citation>
    <scope>NUCLEOTIDE SEQUENCE [LARGE SCALE GENOMIC DNA]</scope>
    <source>
        <strain evidence="3">cv. KIB-2019</strain>
    </source>
</reference>
<evidence type="ECO:0000313" key="3">
    <source>
        <dbReference type="Proteomes" id="UP001152561"/>
    </source>
</evidence>
<organism evidence="2 3">
    <name type="scientific">Anisodus acutangulus</name>
    <dbReference type="NCBI Taxonomy" id="402998"/>
    <lineage>
        <taxon>Eukaryota</taxon>
        <taxon>Viridiplantae</taxon>
        <taxon>Streptophyta</taxon>
        <taxon>Embryophyta</taxon>
        <taxon>Tracheophyta</taxon>
        <taxon>Spermatophyta</taxon>
        <taxon>Magnoliopsida</taxon>
        <taxon>eudicotyledons</taxon>
        <taxon>Gunneridae</taxon>
        <taxon>Pentapetalae</taxon>
        <taxon>asterids</taxon>
        <taxon>lamiids</taxon>
        <taxon>Solanales</taxon>
        <taxon>Solanaceae</taxon>
        <taxon>Solanoideae</taxon>
        <taxon>Hyoscyameae</taxon>
        <taxon>Anisodus</taxon>
    </lineage>
</organism>
<keyword evidence="1" id="KW-0472">Membrane</keyword>
<dbReference type="Proteomes" id="UP001152561">
    <property type="component" value="Unassembled WGS sequence"/>
</dbReference>
<protein>
    <submittedName>
        <fullName evidence="2">Uncharacterized protein</fullName>
    </submittedName>
</protein>
<evidence type="ECO:0000313" key="2">
    <source>
        <dbReference type="EMBL" id="KAJ8533764.1"/>
    </source>
</evidence>
<sequence>MILPSLAAVQLRAQISAPLNSSKEESFCFFYKRFRFKKETTQNKDLPEFRDLIFKLKCILKSKERKLLSQTSMELIMMEKLRNQKISPFSMSKAFCGMVALFGMLGSVVLLIKLHRCC</sequence>
<keyword evidence="3" id="KW-1185">Reference proteome</keyword>
<feature type="transmembrane region" description="Helical" evidence="1">
    <location>
        <begin position="91"/>
        <end position="112"/>
    </location>
</feature>
<proteinExistence type="predicted"/>
<name>A0A9Q1R191_9SOLA</name>
<dbReference type="EMBL" id="JAJAGQ010000019">
    <property type="protein sequence ID" value="KAJ8533764.1"/>
    <property type="molecule type" value="Genomic_DNA"/>
</dbReference>